<evidence type="ECO:0000256" key="1">
    <source>
        <dbReference type="SAM" id="Phobius"/>
    </source>
</evidence>
<evidence type="ECO:0000313" key="3">
    <source>
        <dbReference type="Proteomes" id="UP000201252"/>
    </source>
</evidence>
<proteinExistence type="predicted"/>
<reference evidence="2 3" key="1">
    <citation type="submission" date="2010-10" db="EMBL/GenBank/DDBJ databases">
        <title>The Genome Sequence of Synechococcus phage S-SKS1.</title>
        <authorList>
            <consortium name="The Broad Institute Genome Sequencing Platform"/>
            <person name="Henn M.R."/>
            <person name="Clokie M."/>
            <person name="Levin J."/>
            <person name="Malboeuf C."/>
            <person name="Casali M."/>
            <person name="Russ C."/>
            <person name="Lennon N."/>
            <person name="Chapman S.B."/>
            <person name="Erlich R."/>
            <person name="Young S.K."/>
            <person name="Yandava C."/>
            <person name="Zeng Q."/>
            <person name="Alvarado L."/>
            <person name="Anderson S."/>
            <person name="Berlin A."/>
            <person name="Chen Z."/>
            <person name="Freedman E."/>
            <person name="Gellesch M."/>
            <person name="Goldberg J."/>
            <person name="Green L."/>
            <person name="Griggs A."/>
            <person name="Gujja S."/>
            <person name="Heilman E.R."/>
            <person name="Heiman D."/>
            <person name="Hollinger A."/>
            <person name="Howarth C."/>
            <person name="Larson L."/>
            <person name="Mehta T."/>
            <person name="Pearson M."/>
            <person name="Roberts A."/>
            <person name="Ryan E."/>
            <person name="Saif S."/>
            <person name="Shea T."/>
            <person name="Shenoy N."/>
            <person name="Sisk P."/>
            <person name="Stolte C."/>
            <person name="Sykes S."/>
            <person name="White J."/>
            <person name="Haas B."/>
            <person name="Nusbaum C."/>
            <person name="Birren B."/>
        </authorList>
    </citation>
    <scope>NUCLEOTIDE SEQUENCE [LARGE SCALE GENOMIC DNA]</scope>
</reference>
<protein>
    <submittedName>
        <fullName evidence="2">Uncharacterized protein</fullName>
    </submittedName>
</protein>
<name>M4QPY0_9CAUD</name>
<accession>M4QPY0</accession>
<keyword evidence="3" id="KW-1185">Reference proteome</keyword>
<keyword evidence="1" id="KW-0472">Membrane</keyword>
<organism evidence="2 3">
    <name type="scientific">Synechococcus phage S-SKS1</name>
    <dbReference type="NCBI Taxonomy" id="754042"/>
    <lineage>
        <taxon>Viruses</taxon>
        <taxon>Duplodnaviria</taxon>
        <taxon>Heunggongvirae</taxon>
        <taxon>Uroviricota</taxon>
        <taxon>Caudoviricetes</taxon>
        <taxon>Llyrvirus</taxon>
        <taxon>Llyrvirus SSKS1</taxon>
    </lineage>
</organism>
<sequence>MDFGILLKAIGAMAFIVATAGIFVGWIMFCVHMIKNPILQGVIVPLPLLSFGVYMFYHTIAAVQQ</sequence>
<dbReference type="GeneID" id="15011120"/>
<gene>
    <name evidence="2" type="ORF">SWZG_00209</name>
</gene>
<feature type="transmembrane region" description="Helical" evidence="1">
    <location>
        <begin position="6"/>
        <end position="31"/>
    </location>
</feature>
<keyword evidence="1" id="KW-0812">Transmembrane</keyword>
<dbReference type="RefSeq" id="YP_007674567.1">
    <property type="nucleotide sequence ID" value="NC_020851.1"/>
</dbReference>
<dbReference type="Proteomes" id="UP000201252">
    <property type="component" value="Segment"/>
</dbReference>
<feature type="transmembrane region" description="Helical" evidence="1">
    <location>
        <begin position="38"/>
        <end position="57"/>
    </location>
</feature>
<dbReference type="KEGG" id="vg:15011120"/>
<keyword evidence="1" id="KW-1133">Transmembrane helix</keyword>
<dbReference type="EMBL" id="HQ633071">
    <property type="protein sequence ID" value="AGH31715.1"/>
    <property type="molecule type" value="Genomic_DNA"/>
</dbReference>
<evidence type="ECO:0000313" key="2">
    <source>
        <dbReference type="EMBL" id="AGH31715.1"/>
    </source>
</evidence>